<reference evidence="1 2" key="1">
    <citation type="journal article" date="2021" name="Hortic Res">
        <title>High-quality reference genome and annotation aids understanding of berry development for evergreen blueberry (Vaccinium darrowii).</title>
        <authorList>
            <person name="Yu J."/>
            <person name="Hulse-Kemp A.M."/>
            <person name="Babiker E."/>
            <person name="Staton M."/>
        </authorList>
    </citation>
    <scope>NUCLEOTIDE SEQUENCE [LARGE SCALE GENOMIC DNA]</scope>
    <source>
        <strain evidence="2">cv. NJ 8807/NJ 8810</strain>
        <tissue evidence="1">Young leaf</tissue>
    </source>
</reference>
<comment type="caution">
    <text evidence="1">The sequence shown here is derived from an EMBL/GenBank/DDBJ whole genome shotgun (WGS) entry which is preliminary data.</text>
</comment>
<dbReference type="Proteomes" id="UP000828048">
    <property type="component" value="Chromosome 3"/>
</dbReference>
<name>A0ACB7YW47_9ERIC</name>
<proteinExistence type="predicted"/>
<evidence type="ECO:0000313" key="1">
    <source>
        <dbReference type="EMBL" id="KAH7857712.1"/>
    </source>
</evidence>
<gene>
    <name evidence="1" type="ORF">Vadar_015713</name>
</gene>
<sequence>MKTEYQTYWSRLMFLSLPSSTSERATKLEDVFTSFPISAIQNRNNSSALSISHLLTALGHYWVGISLPTVEVRFEHLTIEADCYIGDRALPTLANALRNTAEAVLGLVGIRLAETTKLTILKDASGIIKPSRFFKQLLVVFLIQQMAAGLFRVVAGVSRTYTVANTGGSLSVLLIFLLGGFILPRGEMTIRRMSSRSNANGLSRNEDSSLEAAHGLAPKRGMVLPFTPLAMSFDTVNYFVDMPPVPNILGFIFGVLQMVLYLIYKYCSRVPEEQQKLPSIVKLETIRGVDKVHSVKIKKEMIKISTKKTILL</sequence>
<keyword evidence="2" id="KW-1185">Reference proteome</keyword>
<protein>
    <submittedName>
        <fullName evidence="1">Uncharacterized protein</fullName>
    </submittedName>
</protein>
<dbReference type="EMBL" id="CM037153">
    <property type="protein sequence ID" value="KAH7857712.1"/>
    <property type="molecule type" value="Genomic_DNA"/>
</dbReference>
<accession>A0ACB7YW47</accession>
<evidence type="ECO:0000313" key="2">
    <source>
        <dbReference type="Proteomes" id="UP000828048"/>
    </source>
</evidence>
<organism evidence="1 2">
    <name type="scientific">Vaccinium darrowii</name>
    <dbReference type="NCBI Taxonomy" id="229202"/>
    <lineage>
        <taxon>Eukaryota</taxon>
        <taxon>Viridiplantae</taxon>
        <taxon>Streptophyta</taxon>
        <taxon>Embryophyta</taxon>
        <taxon>Tracheophyta</taxon>
        <taxon>Spermatophyta</taxon>
        <taxon>Magnoliopsida</taxon>
        <taxon>eudicotyledons</taxon>
        <taxon>Gunneridae</taxon>
        <taxon>Pentapetalae</taxon>
        <taxon>asterids</taxon>
        <taxon>Ericales</taxon>
        <taxon>Ericaceae</taxon>
        <taxon>Vaccinioideae</taxon>
        <taxon>Vaccinieae</taxon>
        <taxon>Vaccinium</taxon>
    </lineage>
</organism>